<keyword evidence="4 10" id="KW-0863">Zinc-finger</keyword>
<dbReference type="PROSITE" id="PS00028">
    <property type="entry name" value="ZINC_FINGER_C2H2_1"/>
    <property type="match status" value="1"/>
</dbReference>
<keyword evidence="5" id="KW-0862">Zinc</keyword>
<evidence type="ECO:0000313" key="13">
    <source>
        <dbReference type="EMBL" id="PKA56548.1"/>
    </source>
</evidence>
<gene>
    <name evidence="13" type="primary">TT1</name>
    <name evidence="13" type="ORF">AXF42_Ash015321</name>
</gene>
<dbReference type="FunFam" id="3.30.160.60:FF:000523">
    <property type="entry name" value="Zinc finger protein WIP2"/>
    <property type="match status" value="1"/>
</dbReference>
<dbReference type="STRING" id="1088818.A0A2I0ALV6"/>
<keyword evidence="14" id="KW-1185">Reference proteome</keyword>
<keyword evidence="8" id="KW-0539">Nucleus</keyword>
<keyword evidence="7" id="KW-0804">Transcription</keyword>
<evidence type="ECO:0000256" key="10">
    <source>
        <dbReference type="PROSITE-ProRule" id="PRU00042"/>
    </source>
</evidence>
<dbReference type="OrthoDB" id="6077919at2759"/>
<evidence type="ECO:0000256" key="9">
    <source>
        <dbReference type="ARBA" id="ARBA00023452"/>
    </source>
</evidence>
<comment type="subcellular location">
    <subcellularLocation>
        <location evidence="1">Nucleus</location>
    </subcellularLocation>
</comment>
<dbReference type="Gene3D" id="3.30.160.60">
    <property type="entry name" value="Classic Zinc Finger"/>
    <property type="match status" value="2"/>
</dbReference>
<evidence type="ECO:0000256" key="2">
    <source>
        <dbReference type="ARBA" id="ARBA00022723"/>
    </source>
</evidence>
<evidence type="ECO:0000256" key="3">
    <source>
        <dbReference type="ARBA" id="ARBA00022737"/>
    </source>
</evidence>
<keyword evidence="3" id="KW-0677">Repeat</keyword>
<dbReference type="PANTHER" id="PTHR45878:SF1">
    <property type="entry name" value="ZINC FINGER PROTEIN WIP2"/>
    <property type="match status" value="1"/>
</dbReference>
<reference evidence="13 14" key="1">
    <citation type="journal article" date="2017" name="Nature">
        <title>The Apostasia genome and the evolution of orchids.</title>
        <authorList>
            <person name="Zhang G.Q."/>
            <person name="Liu K.W."/>
            <person name="Li Z."/>
            <person name="Lohaus R."/>
            <person name="Hsiao Y.Y."/>
            <person name="Niu S.C."/>
            <person name="Wang J.Y."/>
            <person name="Lin Y.C."/>
            <person name="Xu Q."/>
            <person name="Chen L.J."/>
            <person name="Yoshida K."/>
            <person name="Fujiwara S."/>
            <person name="Wang Z.W."/>
            <person name="Zhang Y.Q."/>
            <person name="Mitsuda N."/>
            <person name="Wang M."/>
            <person name="Liu G.H."/>
            <person name="Pecoraro L."/>
            <person name="Huang H.X."/>
            <person name="Xiao X.J."/>
            <person name="Lin M."/>
            <person name="Wu X.Y."/>
            <person name="Wu W.L."/>
            <person name="Chen Y.Y."/>
            <person name="Chang S.B."/>
            <person name="Sakamoto S."/>
            <person name="Ohme-Takagi M."/>
            <person name="Yagi M."/>
            <person name="Zeng S.J."/>
            <person name="Shen C.Y."/>
            <person name="Yeh C.M."/>
            <person name="Luo Y.B."/>
            <person name="Tsai W.C."/>
            <person name="Van de Peer Y."/>
            <person name="Liu Z.J."/>
        </authorList>
    </citation>
    <scope>NUCLEOTIDE SEQUENCE [LARGE SCALE GENOMIC DNA]</scope>
    <source>
        <strain evidence="14">cv. Shenzhen</strain>
        <tissue evidence="13">Stem</tissue>
    </source>
</reference>
<evidence type="ECO:0000256" key="8">
    <source>
        <dbReference type="ARBA" id="ARBA00023242"/>
    </source>
</evidence>
<dbReference type="Pfam" id="PF23115">
    <property type="entry name" value="zf-C2H2_STOP2_3rd"/>
    <property type="match status" value="1"/>
</dbReference>
<dbReference type="PROSITE" id="PS50157">
    <property type="entry name" value="ZINC_FINGER_C2H2_2"/>
    <property type="match status" value="2"/>
</dbReference>
<evidence type="ECO:0000256" key="5">
    <source>
        <dbReference type="ARBA" id="ARBA00022833"/>
    </source>
</evidence>
<keyword evidence="6" id="KW-0805">Transcription regulation</keyword>
<dbReference type="GO" id="GO:0003700">
    <property type="term" value="F:DNA-binding transcription factor activity"/>
    <property type="evidence" value="ECO:0007669"/>
    <property type="project" value="InterPro"/>
</dbReference>
<dbReference type="SMART" id="SM00355">
    <property type="entry name" value="ZnF_C2H2"/>
    <property type="match status" value="3"/>
</dbReference>
<feature type="domain" description="C2H2-type" evidence="12">
    <location>
        <begin position="294"/>
        <end position="314"/>
    </location>
</feature>
<dbReference type="InterPro" id="IPR059161">
    <property type="entry name" value="Znf-C2H2_STOP1/2_3rd"/>
</dbReference>
<feature type="region of interest" description="Disordered" evidence="11">
    <location>
        <begin position="16"/>
        <end position="42"/>
    </location>
</feature>
<evidence type="ECO:0000256" key="1">
    <source>
        <dbReference type="ARBA" id="ARBA00004123"/>
    </source>
</evidence>
<sequence length="381" mass="42627">MADPYPNFFNRLSFNYHPFSPPNPPPPPPPPPPHPPSPLLPPPPSFLPSFNFYSHYNYNLHNNHLHHLQSPPPSPPLKEALPLLRLSPKDNNTDDNDDDDDNTSCSAVVGDSRRNPKGKLYQLAGKEGVEDEADAVTVALHIGLPSPTAADLISRISTATVADDSGCVGEDEDGSAALQIPLGCPTIGKLNKGQYWIPTPSQILIGPTQFSCPVCSKTFNRYNNMQMHMWGHGSQYRKGPESLRGTQPTAMLRLPCYCCSPGCRNNIDHPRSKPLKDFRTLQTHYKRKHGIKPFMCRKCGKAFAVRGDWRTHEKNCGKLWYCTCGSDFKHKRSLKDHIRAFGHGHAAYGIDCFEEDDDPASEIEQEIKEQMLSRRGDQQRL</sequence>
<name>A0A2I0ALV6_9ASPA</name>
<organism evidence="13 14">
    <name type="scientific">Apostasia shenzhenica</name>
    <dbReference type="NCBI Taxonomy" id="1088818"/>
    <lineage>
        <taxon>Eukaryota</taxon>
        <taxon>Viridiplantae</taxon>
        <taxon>Streptophyta</taxon>
        <taxon>Embryophyta</taxon>
        <taxon>Tracheophyta</taxon>
        <taxon>Spermatophyta</taxon>
        <taxon>Magnoliopsida</taxon>
        <taxon>Liliopsida</taxon>
        <taxon>Asparagales</taxon>
        <taxon>Orchidaceae</taxon>
        <taxon>Apostasioideae</taxon>
        <taxon>Apostasia</taxon>
    </lineage>
</organism>
<feature type="compositionally biased region" description="Acidic residues" evidence="11">
    <location>
        <begin position="93"/>
        <end position="102"/>
    </location>
</feature>
<dbReference type="PANTHER" id="PTHR45878">
    <property type="entry name" value="ZINC FINGER PROTEIN WIP2"/>
    <property type="match status" value="1"/>
</dbReference>
<dbReference type="GO" id="GO:0008270">
    <property type="term" value="F:zinc ion binding"/>
    <property type="evidence" value="ECO:0007669"/>
    <property type="project" value="UniProtKB-KW"/>
</dbReference>
<dbReference type="InterPro" id="IPR043584">
    <property type="entry name" value="WIP1/2/3/4/5/6"/>
</dbReference>
<accession>A0A2I0ALV6</accession>
<dbReference type="Proteomes" id="UP000236161">
    <property type="component" value="Unassembled WGS sequence"/>
</dbReference>
<proteinExistence type="inferred from homology"/>
<evidence type="ECO:0000256" key="6">
    <source>
        <dbReference type="ARBA" id="ARBA00023015"/>
    </source>
</evidence>
<dbReference type="SUPFAM" id="SSF57667">
    <property type="entry name" value="beta-beta-alpha zinc fingers"/>
    <property type="match status" value="2"/>
</dbReference>
<dbReference type="InterPro" id="IPR055187">
    <property type="entry name" value="C2CH-3rd_BIRD-IDD"/>
</dbReference>
<dbReference type="Pfam" id="PF22995">
    <property type="entry name" value="C2CH-3rd_BIRD-IDD"/>
    <property type="match status" value="1"/>
</dbReference>
<dbReference type="GO" id="GO:0005634">
    <property type="term" value="C:nucleus"/>
    <property type="evidence" value="ECO:0007669"/>
    <property type="project" value="UniProtKB-SubCell"/>
</dbReference>
<evidence type="ECO:0000256" key="4">
    <source>
        <dbReference type="ARBA" id="ARBA00022771"/>
    </source>
</evidence>
<comment type="similarity">
    <text evidence="9">Belongs to the WIP C2H2-type zinc-finger protein family.</text>
</comment>
<feature type="region of interest" description="Disordered" evidence="11">
    <location>
        <begin position="86"/>
        <end position="118"/>
    </location>
</feature>
<evidence type="ECO:0000313" key="14">
    <source>
        <dbReference type="Proteomes" id="UP000236161"/>
    </source>
</evidence>
<dbReference type="InterPro" id="IPR036236">
    <property type="entry name" value="Znf_C2H2_sf"/>
</dbReference>
<protein>
    <submittedName>
        <fullName evidence="13">Protein transparent TESTA 1</fullName>
    </submittedName>
</protein>
<feature type="compositionally biased region" description="Pro residues" evidence="11">
    <location>
        <begin position="19"/>
        <end position="42"/>
    </location>
</feature>
<evidence type="ECO:0000256" key="7">
    <source>
        <dbReference type="ARBA" id="ARBA00023163"/>
    </source>
</evidence>
<dbReference type="EMBL" id="KZ451971">
    <property type="protein sequence ID" value="PKA56548.1"/>
    <property type="molecule type" value="Genomic_DNA"/>
</dbReference>
<feature type="domain" description="C2H2-type" evidence="12">
    <location>
        <begin position="210"/>
        <end position="237"/>
    </location>
</feature>
<dbReference type="AlphaFoldDB" id="A0A2I0ALV6"/>
<keyword evidence="2" id="KW-0479">Metal-binding</keyword>
<dbReference type="SUPFAM" id="SSF101447">
    <property type="entry name" value="Formin homology 2 domain (FH2 domain)"/>
    <property type="match status" value="1"/>
</dbReference>
<dbReference type="InterPro" id="IPR013087">
    <property type="entry name" value="Znf_C2H2_type"/>
</dbReference>
<dbReference type="FunFam" id="3.30.160.60:FF:001230">
    <property type="entry name" value="zinc finger protein WIP2-like"/>
    <property type="match status" value="1"/>
</dbReference>
<evidence type="ECO:0000259" key="12">
    <source>
        <dbReference type="PROSITE" id="PS50157"/>
    </source>
</evidence>
<evidence type="ECO:0000256" key="11">
    <source>
        <dbReference type="SAM" id="MobiDB-lite"/>
    </source>
</evidence>